<dbReference type="GO" id="GO:0005634">
    <property type="term" value="C:nucleus"/>
    <property type="evidence" value="ECO:0007669"/>
    <property type="project" value="UniProtKB-SubCell"/>
</dbReference>
<comment type="caution">
    <text evidence="22">The sequence shown here is derived from an EMBL/GenBank/DDBJ whole genome shotgun (WGS) entry which is preliminary data.</text>
</comment>
<evidence type="ECO:0000256" key="19">
    <source>
        <dbReference type="ARBA" id="ARBA00078933"/>
    </source>
</evidence>
<feature type="region of interest" description="Disordered" evidence="20">
    <location>
        <begin position="1264"/>
        <end position="1319"/>
    </location>
</feature>
<comment type="subcellular location">
    <subcellularLocation>
        <location evidence="4">Cytoplasm</location>
    </subcellularLocation>
    <subcellularLocation>
        <location evidence="3">Membrane</location>
        <topology evidence="3">Peripheral membrane protein</topology>
    </subcellularLocation>
    <subcellularLocation>
        <location evidence="2">Nucleus</location>
    </subcellularLocation>
</comment>
<evidence type="ECO:0000256" key="5">
    <source>
        <dbReference type="ARBA" id="ARBA00013081"/>
    </source>
</evidence>
<evidence type="ECO:0000256" key="4">
    <source>
        <dbReference type="ARBA" id="ARBA00004496"/>
    </source>
</evidence>
<dbReference type="Proteomes" id="UP001174136">
    <property type="component" value="Unassembled WGS sequence"/>
</dbReference>
<dbReference type="EMBL" id="JAOPHQ010002867">
    <property type="protein sequence ID" value="KAK0145298.1"/>
    <property type="molecule type" value="Genomic_DNA"/>
</dbReference>
<evidence type="ECO:0000256" key="10">
    <source>
        <dbReference type="ARBA" id="ARBA00022737"/>
    </source>
</evidence>
<proteinExistence type="predicted"/>
<evidence type="ECO:0000313" key="23">
    <source>
        <dbReference type="Proteomes" id="UP001174136"/>
    </source>
</evidence>
<keyword evidence="12" id="KW-0904">Protein phosphatase</keyword>
<feature type="domain" description="PPM-type phosphatase" evidence="21">
    <location>
        <begin position="684"/>
        <end position="931"/>
    </location>
</feature>
<evidence type="ECO:0000256" key="3">
    <source>
        <dbReference type="ARBA" id="ARBA00004170"/>
    </source>
</evidence>
<evidence type="ECO:0000256" key="17">
    <source>
        <dbReference type="ARBA" id="ARBA00058248"/>
    </source>
</evidence>
<organism evidence="22 23">
    <name type="scientific">Merluccius polli</name>
    <name type="common">Benguela hake</name>
    <name type="synonym">Merluccius cadenati</name>
    <dbReference type="NCBI Taxonomy" id="89951"/>
    <lineage>
        <taxon>Eukaryota</taxon>
        <taxon>Metazoa</taxon>
        <taxon>Chordata</taxon>
        <taxon>Craniata</taxon>
        <taxon>Vertebrata</taxon>
        <taxon>Euteleostomi</taxon>
        <taxon>Actinopterygii</taxon>
        <taxon>Neopterygii</taxon>
        <taxon>Teleostei</taxon>
        <taxon>Neoteleostei</taxon>
        <taxon>Acanthomorphata</taxon>
        <taxon>Zeiogadaria</taxon>
        <taxon>Gadariae</taxon>
        <taxon>Gadiformes</taxon>
        <taxon>Gadoidei</taxon>
        <taxon>Merlucciidae</taxon>
        <taxon>Merluccius</taxon>
    </lineage>
</organism>
<dbReference type="PANTHER" id="PTHR48051">
    <property type="match status" value="1"/>
</dbReference>
<dbReference type="InterPro" id="IPR032675">
    <property type="entry name" value="LRR_dom_sf"/>
</dbReference>
<keyword evidence="15" id="KW-0539">Nucleus</keyword>
<dbReference type="FunFam" id="3.80.10.10:FF:000120">
    <property type="entry name" value="PH domain and leucine rich repeat protein phosphatase 2"/>
    <property type="match status" value="1"/>
</dbReference>
<evidence type="ECO:0000256" key="2">
    <source>
        <dbReference type="ARBA" id="ARBA00004123"/>
    </source>
</evidence>
<evidence type="ECO:0000256" key="6">
    <source>
        <dbReference type="ARBA" id="ARBA00022490"/>
    </source>
</evidence>
<feature type="compositionally biased region" description="Low complexity" evidence="20">
    <location>
        <begin position="1001"/>
        <end position="1020"/>
    </location>
</feature>
<dbReference type="InterPro" id="IPR050216">
    <property type="entry name" value="LRR_domain-containing"/>
</dbReference>
<protein>
    <recommendedName>
        <fullName evidence="18">PH domain leucine-rich repeat-containing protein phosphatase 2</fullName>
        <ecNumber evidence="5">3.1.3.16</ecNumber>
    </recommendedName>
    <alternativeName>
        <fullName evidence="19">PH domain leucine-rich repeat-containing protein phosphatase-like</fullName>
    </alternativeName>
</protein>
<evidence type="ECO:0000256" key="11">
    <source>
        <dbReference type="ARBA" id="ARBA00022801"/>
    </source>
</evidence>
<evidence type="ECO:0000256" key="15">
    <source>
        <dbReference type="ARBA" id="ARBA00023242"/>
    </source>
</evidence>
<dbReference type="SMART" id="SM00369">
    <property type="entry name" value="LRR_TYP"/>
    <property type="match status" value="11"/>
</dbReference>
<dbReference type="Pfam" id="PF13855">
    <property type="entry name" value="LRR_8"/>
    <property type="match status" value="2"/>
</dbReference>
<dbReference type="SUPFAM" id="SSF52058">
    <property type="entry name" value="L domain-like"/>
    <property type="match status" value="2"/>
</dbReference>
<evidence type="ECO:0000256" key="18">
    <source>
        <dbReference type="ARBA" id="ARBA00072392"/>
    </source>
</evidence>
<evidence type="ECO:0000256" key="13">
    <source>
        <dbReference type="ARBA" id="ARBA00023136"/>
    </source>
</evidence>
<comment type="function">
    <text evidence="17">Protein phosphatase involved in regulation of Akt and PKC signaling. Mediates dephosphorylation in the C-terminal domain hydrophobic motif of members of the AGC Ser/Thr protein kinase family; specifically acts on 'Ser-473' of AKT1, 'Ser-660' of PRKCB isoform beta-II and 'Ser-657' of PRKCA. Akt regulates the balance between cell survival and apoptosis through a cascade that primarily alters the function of transcription factors that regulate pro- and antiapoptotic genes. Dephosphorylation of 'Ser-473' of Akt triggers apoptosis and decreases cell proliferation. Also controls the phosphorylation of AKT3. Dephosphorylates STK4 on 'Thr-387' leading to STK4 activation and apoptosis. Dephosphorylates RPS6KB1 and is involved in regulation of cap-dependent translation. Inhibits cancer cell proliferation and may act as a tumor suppressor. Dephosphorylation of PRKCA and PRKCB leads to their destabilization and degradation. Dephosphorylates RAF1 inhibiting its kinase activity.</text>
</comment>
<evidence type="ECO:0000313" key="22">
    <source>
        <dbReference type="EMBL" id="KAK0145298.1"/>
    </source>
</evidence>
<dbReference type="SMART" id="SM00364">
    <property type="entry name" value="LRR_BAC"/>
    <property type="match status" value="10"/>
</dbReference>
<evidence type="ECO:0000256" key="1">
    <source>
        <dbReference type="ARBA" id="ARBA00001936"/>
    </source>
</evidence>
<evidence type="ECO:0000256" key="9">
    <source>
        <dbReference type="ARBA" id="ARBA00022723"/>
    </source>
</evidence>
<dbReference type="InterPro" id="IPR036457">
    <property type="entry name" value="PPM-type-like_dom_sf"/>
</dbReference>
<keyword evidence="23" id="KW-1185">Reference proteome</keyword>
<feature type="compositionally biased region" description="Pro residues" evidence="20">
    <location>
        <begin position="950"/>
        <end position="962"/>
    </location>
</feature>
<feature type="compositionally biased region" description="Basic residues" evidence="20">
    <location>
        <begin position="1157"/>
        <end position="1167"/>
    </location>
</feature>
<keyword evidence="14" id="KW-0464">Manganese</keyword>
<dbReference type="PROSITE" id="PS51746">
    <property type="entry name" value="PPM_2"/>
    <property type="match status" value="1"/>
</dbReference>
<dbReference type="InterPro" id="IPR001611">
    <property type="entry name" value="Leu-rich_rpt"/>
</dbReference>
<dbReference type="FunFam" id="3.80.10.10:FF:000027">
    <property type="entry name" value="PH domain and leucine rich repeat protein phosphatase 2"/>
    <property type="match status" value="1"/>
</dbReference>
<comment type="catalytic activity">
    <reaction evidence="16">
        <text>O-phospho-L-threonyl-[protein] + H2O = L-threonyl-[protein] + phosphate</text>
        <dbReference type="Rhea" id="RHEA:47004"/>
        <dbReference type="Rhea" id="RHEA-COMP:11060"/>
        <dbReference type="Rhea" id="RHEA-COMP:11605"/>
        <dbReference type="ChEBI" id="CHEBI:15377"/>
        <dbReference type="ChEBI" id="CHEBI:30013"/>
        <dbReference type="ChEBI" id="CHEBI:43474"/>
        <dbReference type="ChEBI" id="CHEBI:61977"/>
        <dbReference type="EC" id="3.1.3.16"/>
    </reaction>
</comment>
<evidence type="ECO:0000256" key="8">
    <source>
        <dbReference type="ARBA" id="ARBA00022614"/>
    </source>
</evidence>
<evidence type="ECO:0000256" key="14">
    <source>
        <dbReference type="ARBA" id="ARBA00023211"/>
    </source>
</evidence>
<keyword evidence="7" id="KW-0597">Phosphoprotein</keyword>
<dbReference type="PROSITE" id="PS51450">
    <property type="entry name" value="LRR"/>
    <property type="match status" value="2"/>
</dbReference>
<feature type="compositionally biased region" description="Pro residues" evidence="20">
    <location>
        <begin position="1178"/>
        <end position="1192"/>
    </location>
</feature>
<keyword evidence="11" id="KW-0378">Hydrolase</keyword>
<gene>
    <name evidence="22" type="primary">PHLPP1</name>
    <name evidence="22" type="ORF">N1851_015809</name>
</gene>
<feature type="compositionally biased region" description="Low complexity" evidence="20">
    <location>
        <begin position="974"/>
        <end position="989"/>
    </location>
</feature>
<feature type="region of interest" description="Disordered" evidence="20">
    <location>
        <begin position="946"/>
        <end position="1076"/>
    </location>
</feature>
<keyword evidence="8" id="KW-0433">Leucine-rich repeat</keyword>
<name>A0AA47MRH0_MERPO</name>
<feature type="region of interest" description="Disordered" evidence="20">
    <location>
        <begin position="1154"/>
        <end position="1249"/>
    </location>
</feature>
<dbReference type="GO" id="GO:0004722">
    <property type="term" value="F:protein serine/threonine phosphatase activity"/>
    <property type="evidence" value="ECO:0007669"/>
    <property type="project" value="UniProtKB-EC"/>
</dbReference>
<dbReference type="Pfam" id="PF00481">
    <property type="entry name" value="PP2C"/>
    <property type="match status" value="1"/>
</dbReference>
<reference evidence="22" key="1">
    <citation type="journal article" date="2023" name="Front. Mar. Sci.">
        <title>A new Merluccius polli reference genome to investigate the effects of global change in West African waters.</title>
        <authorList>
            <person name="Mateo J.L."/>
            <person name="Blanco-Fernandez C."/>
            <person name="Garcia-Vazquez E."/>
            <person name="Machado-Schiaffino G."/>
        </authorList>
    </citation>
    <scope>NUCLEOTIDE SEQUENCE</scope>
    <source>
        <strain evidence="22">C29</strain>
        <tissue evidence="22">Fin</tissue>
    </source>
</reference>
<feature type="compositionally biased region" description="Gly residues" evidence="20">
    <location>
        <begin position="1200"/>
        <end position="1212"/>
    </location>
</feature>
<evidence type="ECO:0000256" key="16">
    <source>
        <dbReference type="ARBA" id="ARBA00048336"/>
    </source>
</evidence>
<dbReference type="GO" id="GO:0005737">
    <property type="term" value="C:cytoplasm"/>
    <property type="evidence" value="ECO:0007669"/>
    <property type="project" value="UniProtKB-SubCell"/>
</dbReference>
<keyword evidence="9" id="KW-0479">Metal-binding</keyword>
<dbReference type="SMART" id="SM00332">
    <property type="entry name" value="PP2Cc"/>
    <property type="match status" value="1"/>
</dbReference>
<evidence type="ECO:0000256" key="7">
    <source>
        <dbReference type="ARBA" id="ARBA00022553"/>
    </source>
</evidence>
<comment type="cofactor">
    <cofactor evidence="1">
        <name>Mn(2+)</name>
        <dbReference type="ChEBI" id="CHEBI:29035"/>
    </cofactor>
</comment>
<accession>A0AA47MRH0</accession>
<dbReference type="Gene3D" id="3.60.40.10">
    <property type="entry name" value="PPM-type phosphatase domain"/>
    <property type="match status" value="1"/>
</dbReference>
<keyword evidence="10" id="KW-0677">Repeat</keyword>
<dbReference type="GO" id="GO:0016020">
    <property type="term" value="C:membrane"/>
    <property type="evidence" value="ECO:0007669"/>
    <property type="project" value="UniProtKB-SubCell"/>
</dbReference>
<dbReference type="InterPro" id="IPR001932">
    <property type="entry name" value="PPM-type_phosphatase-like_dom"/>
</dbReference>
<sequence>MYYTWVGTVFATGVVSSEGEVVRVPKLFPDFPFPKVDIRKPQSIESSERVQLSGTYNVRKGKLQLPVNRWTRRQVILCGTCLIVSSVKESQTGKMHILPLIGGKVEEVKKHSHCLAFSSAGPQSHTYYVSFDSFTEHLRWHRHAAKMVSQRINSVDLSCCSLEQLPPNLFYSHDLTHLNLKHNFLPADHRLQQLQRFCRLRSLNLSNNHLGQFPLVLCDLPTLTEVNLSSNYLDSIPGAVGAMVNLQTFLLDGNCLSELPEDLGTLRRLSYLGLSFNQFSHVPQVLERLASMERLCMAGNNLATLVLQNFRLLRVKHVDLRLNQISSVVPDEPDLLRHVTQLDVRDNGLRELDVSLFPRLEVLHCERNRIACLKAKGASLKAVYASSNELQQLDITPVPSNLSYMDISRNCLEVLPDWLCESKKLEVLDVSHNLITELPARLLCSSSLRKLSAGHNRLQKLPDRVERPLLEILEVQHNQLVELPGNLFLKSDSLRCLNASANQLEFLPPSSLSEESNSVLQELYLTNNRLTDKCVPLLTGHAHLRVLHMAYNHLQTFPASKMARLEELEELELSGNMLKTVPTTILSCKRMHTLIAHSNALEVFPEVMQLMDMKCVDLSCNELSDITLPENLPPKLQELDLTGNPRLNLDHKTLEQLNNIRCFRIDPPPTFSANETSAGPAVWSHGYTEASGVKNKLCVAALSVSSFCGSREALYGVFDGDRNVEVPYLLQCTMNDVLAEELQKTKSEEDYMTNTFLVMQRKLGTAGQKLGGSAALCHIRHDPTEPGGCFTLTAANVGKCRAVLCRDGKPMALSVLHNVGLEKEYLRIRQHKAIITEDNKVNGVTDCTRIMGYSFLYPAVIPQPHVQTATLTPQDEFFILGSRGLWDAVSPEEAVEAVRNVPDGLAAAKKLCTLAQGYGCTDSLSAVVVQLSVSEDCCSCCCSSTSSSEPAPPHLHGPPPASPGLGHHHHYHPALHPGVPSSCAAAASSAKERLPPPPPSSCSELSSEVSASEMSSEVGSTASSDEPPPHHPGSLALLHEHAQQHGHLQPPAHHNAQHGLPLPPQHHPHAAPGQHCPYQAGAELASARGCCALHPGEGSSFQRQLSSATFSSALSDNGLDSEDEEPIAGVFSNGSRVEVEADIHCLKAGLTSLLPGPHHHHHHHHAPRQAPGQETGTPLPPPHPPPPPPSTPEPLESRADGGGPAGEANGGGPEREEPWGGGCDGAKGAWWSLGKQRRGNGSVAPQEKSHNLIEVAADAPCRKPGGYFTAPAQPDPDDQFIIPPELEEEVKEIMKEHQQKQQKPPERAEQPADYDDTPL</sequence>
<dbReference type="GO" id="GO:0046872">
    <property type="term" value="F:metal ion binding"/>
    <property type="evidence" value="ECO:0007669"/>
    <property type="project" value="UniProtKB-KW"/>
</dbReference>
<dbReference type="Gene3D" id="3.80.10.10">
    <property type="entry name" value="Ribonuclease Inhibitor"/>
    <property type="match status" value="3"/>
</dbReference>
<dbReference type="CDD" id="cd00143">
    <property type="entry name" value="PP2Cc"/>
    <property type="match status" value="1"/>
</dbReference>
<evidence type="ECO:0000256" key="12">
    <source>
        <dbReference type="ARBA" id="ARBA00022912"/>
    </source>
</evidence>
<dbReference type="InterPro" id="IPR003591">
    <property type="entry name" value="Leu-rich_rpt_typical-subtyp"/>
</dbReference>
<dbReference type="PANTHER" id="PTHR48051:SF43">
    <property type="entry name" value="PH DOMAIN AND LEUCINE RICH REPEAT PROTEIN PHOSPHATASE 1"/>
    <property type="match status" value="1"/>
</dbReference>
<dbReference type="FunFam" id="3.60.40.10:FF:000003">
    <property type="entry name" value="PH domain and leucine-rich repeat protein phosphatase 1"/>
    <property type="match status" value="1"/>
</dbReference>
<dbReference type="SUPFAM" id="SSF81606">
    <property type="entry name" value="PP2C-like"/>
    <property type="match status" value="1"/>
</dbReference>
<feature type="compositionally biased region" description="Basic and acidic residues" evidence="20">
    <location>
        <begin position="1291"/>
        <end position="1310"/>
    </location>
</feature>
<evidence type="ECO:0000256" key="20">
    <source>
        <dbReference type="SAM" id="MobiDB-lite"/>
    </source>
</evidence>
<dbReference type="Pfam" id="PF00560">
    <property type="entry name" value="LRR_1"/>
    <property type="match status" value="1"/>
</dbReference>
<keyword evidence="6" id="KW-0963">Cytoplasm</keyword>
<evidence type="ECO:0000259" key="21">
    <source>
        <dbReference type="PROSITE" id="PS51746"/>
    </source>
</evidence>
<dbReference type="EC" id="3.1.3.16" evidence="5"/>
<keyword evidence="13" id="KW-0472">Membrane</keyword>
<dbReference type="SUPFAM" id="SSF50729">
    <property type="entry name" value="PH domain-like"/>
    <property type="match status" value="1"/>
</dbReference>
<dbReference type="CDD" id="cd13322">
    <property type="entry name" value="PH_PHLPP-like"/>
    <property type="match status" value="1"/>
</dbReference>